<comment type="subcellular location">
    <subcellularLocation>
        <location evidence="1">Cell membrane</location>
    </subcellularLocation>
</comment>
<keyword evidence="3" id="KW-0547">Nucleotide-binding</keyword>
<evidence type="ECO:0000256" key="5">
    <source>
        <dbReference type="ARBA" id="ARBA00025157"/>
    </source>
</evidence>
<dbReference type="InterPro" id="IPR015856">
    <property type="entry name" value="ABC_transpr_CbiO/EcfA_su"/>
</dbReference>
<dbReference type="SUPFAM" id="SSF52540">
    <property type="entry name" value="P-loop containing nucleoside triphosphate hydrolases"/>
    <property type="match status" value="1"/>
</dbReference>
<dbReference type="InterPro" id="IPR003593">
    <property type="entry name" value="AAA+_ATPase"/>
</dbReference>
<dbReference type="PROSITE" id="PS50893">
    <property type="entry name" value="ABC_TRANSPORTER_2"/>
    <property type="match status" value="1"/>
</dbReference>
<accession>A0A075G529</accession>
<dbReference type="GO" id="GO:0016887">
    <property type="term" value="F:ATP hydrolysis activity"/>
    <property type="evidence" value="ECO:0007669"/>
    <property type="project" value="InterPro"/>
</dbReference>
<keyword evidence="4" id="KW-0067">ATP-binding</keyword>
<dbReference type="Pfam" id="PF00005">
    <property type="entry name" value="ABC_tran"/>
    <property type="match status" value="1"/>
</dbReference>
<evidence type="ECO:0000256" key="3">
    <source>
        <dbReference type="ARBA" id="ARBA00022741"/>
    </source>
</evidence>
<evidence type="ECO:0000256" key="4">
    <source>
        <dbReference type="ARBA" id="ARBA00022840"/>
    </source>
</evidence>
<evidence type="ECO:0000259" key="7">
    <source>
        <dbReference type="PROSITE" id="PS50893"/>
    </source>
</evidence>
<keyword evidence="2" id="KW-0813">Transport</keyword>
<keyword evidence="6" id="KW-1133">Transmembrane helix</keyword>
<dbReference type="GO" id="GO:0005886">
    <property type="term" value="C:plasma membrane"/>
    <property type="evidence" value="ECO:0007669"/>
    <property type="project" value="UniProtKB-SubCell"/>
</dbReference>
<feature type="transmembrane region" description="Helical" evidence="6">
    <location>
        <begin position="336"/>
        <end position="359"/>
    </location>
</feature>
<proteinExistence type="predicted"/>
<dbReference type="EMBL" id="KF900492">
    <property type="protein sequence ID" value="AIE96907.1"/>
    <property type="molecule type" value="Genomic_DNA"/>
</dbReference>
<dbReference type="Gene3D" id="3.40.50.300">
    <property type="entry name" value="P-loop containing nucleotide triphosphate hydrolases"/>
    <property type="match status" value="1"/>
</dbReference>
<dbReference type="InterPro" id="IPR015854">
    <property type="entry name" value="ABC_transpr_LolD-like"/>
</dbReference>
<dbReference type="InterPro" id="IPR003439">
    <property type="entry name" value="ABC_transporter-like_ATP-bd"/>
</dbReference>
<dbReference type="InterPro" id="IPR027417">
    <property type="entry name" value="P-loop_NTPase"/>
</dbReference>
<dbReference type="PANTHER" id="PTHR24220:SF684">
    <property type="entry name" value="FE(3+) IONS IMPORT ATP-BINDING PROTEIN FBPC"/>
    <property type="match status" value="1"/>
</dbReference>
<dbReference type="PANTHER" id="PTHR24220">
    <property type="entry name" value="IMPORT ATP-BINDING PROTEIN"/>
    <property type="match status" value="1"/>
</dbReference>
<dbReference type="GO" id="GO:0022857">
    <property type="term" value="F:transmembrane transporter activity"/>
    <property type="evidence" value="ECO:0007669"/>
    <property type="project" value="TreeGrafter"/>
</dbReference>
<evidence type="ECO:0000256" key="1">
    <source>
        <dbReference type="ARBA" id="ARBA00004236"/>
    </source>
</evidence>
<dbReference type="CDD" id="cd03225">
    <property type="entry name" value="ABC_cobalt_CbiO_domain1"/>
    <property type="match status" value="1"/>
</dbReference>
<feature type="transmembrane region" description="Helical" evidence="6">
    <location>
        <begin position="295"/>
        <end position="315"/>
    </location>
</feature>
<sequence>MSARVLLSADGLVVNRGARKVLRGVDFSLSEGEVVGLVGVNGSGKTTLLETLAGLHSMSAGKVERHDSGISEIVRDSDGQRGNIRGFGLALQSDAICGDESVAERVRGACRVAGRADNEAAIAQMLSDWGLGHRADDRVAKLSGGLRRRVAVLSSLAPAALNPDSTVVLLDEPSEGLDESSRELLAGWLGSLSALGHSILVATHDPEMIATCNRVVTVSESGSISSTESGTNSLSAPLPEPVGSAEHKEFVGWALRLEKRNPIDTLGRGVPALVALLLAYTLSTDIARTSENHDLLAGLILTPAFISAIVAPALIKRLAEERAGDWWRAMTGAGSRIWFSIMGASFLLPLPIIYLSWYILSGDFDSDVPSWLWLFGLVIIDLSVAASALHLMVADLSRASAVPVSLLQLVLIWPFLQMTSALASIMTDGMSFELTLGEPIADIGIAWLSVVLIWAMAVIIPED</sequence>
<keyword evidence="6" id="KW-0812">Transmembrane</keyword>
<reference evidence="8" key="1">
    <citation type="journal article" date="2014" name="Genome Biol. Evol.">
        <title>Pangenome evidence for extensive interdomain horizontal transfer affecting lineage core and shell genes in uncultured planktonic thaumarchaeota and euryarchaeota.</title>
        <authorList>
            <person name="Deschamps P."/>
            <person name="Zivanovic Y."/>
            <person name="Moreira D."/>
            <person name="Rodriguez-Valera F."/>
            <person name="Lopez-Garcia P."/>
        </authorList>
    </citation>
    <scope>NUCLEOTIDE SEQUENCE</scope>
</reference>
<feature type="domain" description="ABC transporter" evidence="7">
    <location>
        <begin position="7"/>
        <end position="246"/>
    </location>
</feature>
<organism evidence="8">
    <name type="scientific">uncultured marine group II/III euryarchaeote AD1000_88_D12</name>
    <dbReference type="NCBI Taxonomy" id="1457821"/>
    <lineage>
        <taxon>Archaea</taxon>
        <taxon>Methanobacteriati</taxon>
        <taxon>Methanobacteriota</taxon>
        <taxon>environmental samples</taxon>
    </lineage>
</organism>
<dbReference type="GO" id="GO:0005524">
    <property type="term" value="F:ATP binding"/>
    <property type="evidence" value="ECO:0007669"/>
    <property type="project" value="UniProtKB-KW"/>
</dbReference>
<feature type="transmembrane region" description="Helical" evidence="6">
    <location>
        <begin position="439"/>
        <end position="460"/>
    </location>
</feature>
<comment type="function">
    <text evidence="5">Probably part of an ABC transporter complex. Responsible for energy coupling to the transport system.</text>
</comment>
<evidence type="ECO:0000313" key="8">
    <source>
        <dbReference type="EMBL" id="AIE96907.1"/>
    </source>
</evidence>
<keyword evidence="6" id="KW-0472">Membrane</keyword>
<dbReference type="SMART" id="SM00382">
    <property type="entry name" value="AAA"/>
    <property type="match status" value="1"/>
</dbReference>
<feature type="transmembrane region" description="Helical" evidence="6">
    <location>
        <begin position="406"/>
        <end position="427"/>
    </location>
</feature>
<evidence type="ECO:0000256" key="2">
    <source>
        <dbReference type="ARBA" id="ARBA00022448"/>
    </source>
</evidence>
<dbReference type="AlphaFoldDB" id="A0A075G529"/>
<evidence type="ECO:0000256" key="6">
    <source>
        <dbReference type="SAM" id="Phobius"/>
    </source>
</evidence>
<name>A0A075G529_9EURY</name>
<protein>
    <submittedName>
        <fullName evidence="8">ABC-type antimicrobial peptide transport system, ATPase component</fullName>
    </submittedName>
</protein>
<feature type="transmembrane region" description="Helical" evidence="6">
    <location>
        <begin position="371"/>
        <end position="394"/>
    </location>
</feature>